<comment type="caution">
    <text evidence="6">Lacks conserved residue(s) required for the propagation of feature annotation.</text>
</comment>
<evidence type="ECO:0000256" key="1">
    <source>
        <dbReference type="ARBA" id="ARBA00022490"/>
    </source>
</evidence>
<evidence type="ECO:0000256" key="4">
    <source>
        <dbReference type="ARBA" id="ARBA00022679"/>
    </source>
</evidence>
<comment type="catalytic activity">
    <reaction evidence="6">
        <text>an N(1)-methylpseudouridine in rRNA + S-adenosyl-L-methionine = N(1)-methyl-N(3)-[(3S)-3-amino-3-carboxypropyl]pseudouridine in rRNA + S-methyl-5'-thioadenosine + H(+)</text>
        <dbReference type="Rhea" id="RHEA:63296"/>
        <dbReference type="Rhea" id="RHEA-COMP:11634"/>
        <dbReference type="Rhea" id="RHEA-COMP:16310"/>
        <dbReference type="ChEBI" id="CHEBI:15378"/>
        <dbReference type="ChEBI" id="CHEBI:17509"/>
        <dbReference type="ChEBI" id="CHEBI:59789"/>
        <dbReference type="ChEBI" id="CHEBI:74890"/>
        <dbReference type="ChEBI" id="CHEBI:146234"/>
        <dbReference type="EC" id="2.5.1.157"/>
    </reaction>
</comment>
<dbReference type="InterPro" id="IPR007177">
    <property type="entry name" value="Tsr3_C"/>
</dbReference>
<evidence type="ECO:0000259" key="8">
    <source>
        <dbReference type="Pfam" id="PF04034"/>
    </source>
</evidence>
<feature type="compositionally biased region" description="Polar residues" evidence="7">
    <location>
        <begin position="340"/>
        <end position="364"/>
    </location>
</feature>
<organism evidence="10 11">
    <name type="scientific">Crassostrea virginica</name>
    <name type="common">Eastern oyster</name>
    <dbReference type="NCBI Taxonomy" id="6565"/>
    <lineage>
        <taxon>Eukaryota</taxon>
        <taxon>Metazoa</taxon>
        <taxon>Spiralia</taxon>
        <taxon>Lophotrochozoa</taxon>
        <taxon>Mollusca</taxon>
        <taxon>Bivalvia</taxon>
        <taxon>Autobranchia</taxon>
        <taxon>Pteriomorphia</taxon>
        <taxon>Ostreida</taxon>
        <taxon>Ostreoidea</taxon>
        <taxon>Ostreidae</taxon>
        <taxon>Crassostrea</taxon>
    </lineage>
</organism>
<dbReference type="PANTHER" id="PTHR20426:SF0">
    <property type="entry name" value="18S RRNA AMINOCARBOXYPROPYLTRANSFERASE"/>
    <property type="match status" value="1"/>
</dbReference>
<keyword evidence="4 6" id="KW-0808">Transferase</keyword>
<dbReference type="AlphaFoldDB" id="A0A8B8CKE0"/>
<keyword evidence="2 6" id="KW-0690">Ribosome biogenesis</keyword>
<feature type="domain" description="RNase L inhibitor RLI-like possible metal-binding" evidence="9">
    <location>
        <begin position="95"/>
        <end position="127"/>
    </location>
</feature>
<dbReference type="OrthoDB" id="10262062at2759"/>
<dbReference type="NCBIfam" id="NF002621">
    <property type="entry name" value="PRK02287.1"/>
    <property type="match status" value="1"/>
</dbReference>
<comment type="function">
    <text evidence="6">Aminocarboxypropyltransferase that catalyzes the aminocarboxypropyl transfer on pseudouridine in 18S rRNA. It constitutes the last step in biosynthesis of the hypermodified N1-methyl-N3-(3-amino-3-carboxypropyl) pseudouridine (m1acp3-Psi).</text>
</comment>
<dbReference type="RefSeq" id="XP_022314866.1">
    <property type="nucleotide sequence ID" value="XM_022459158.1"/>
</dbReference>
<dbReference type="KEGG" id="cvn:111119212"/>
<dbReference type="EC" id="2.5.1.157" evidence="6"/>
<feature type="domain" description="16S/18S rRNA aminocarboxypropyltransferase Tsr3 C-terminal" evidence="8">
    <location>
        <begin position="131"/>
        <end position="257"/>
    </location>
</feature>
<sequence>MLVFCFGWSHDFKYGCAHVGLCFTLSVFLTGISNEMGKNNKQAGGRKKVNIDRRRHRDEKFDVEKLGRDVASCQIDKDSDDESPSSAPENFPCPLGMWDLEHCDPRKCSGRKLGRLGYVKTLRLQQRFNGLILSPMGVKCVSRQDREVVADHGVAVIDCSWARLEDTPFSRMRGGHPRLLPYLVATNPINYGKPCTLSCVEAYAAAFYITGYKDLGEILLQKFKWGHSFYEVNQELLEKYARCKDSAEVVTAQKEYLEQLEVEHNKPKDDLTDIDMDLEYCNPNRRVGELPPSDSSDDSEEEGSEEEENEEGGEEDPNDAVECNKSESACGGKEGGFSTEDASNGETLTCSNQESLNTCSNADI</sequence>
<keyword evidence="5 6" id="KW-0949">S-adenosyl-L-methionine</keyword>
<dbReference type="GeneID" id="111119212"/>
<evidence type="ECO:0000313" key="11">
    <source>
        <dbReference type="RefSeq" id="XP_022314866.1"/>
    </source>
</evidence>
<comment type="similarity">
    <text evidence="6">Belongs to the TDD superfamily. TSR3 family.</text>
</comment>
<evidence type="ECO:0000259" key="9">
    <source>
        <dbReference type="Pfam" id="PF04068"/>
    </source>
</evidence>
<dbReference type="GO" id="GO:0030490">
    <property type="term" value="P:maturation of SSU-rRNA"/>
    <property type="evidence" value="ECO:0007669"/>
    <property type="project" value="TreeGrafter"/>
</dbReference>
<feature type="region of interest" description="Disordered" evidence="7">
    <location>
        <begin position="283"/>
        <end position="364"/>
    </location>
</feature>
<protein>
    <recommendedName>
        <fullName evidence="6">18S rRNA aminocarboxypropyltransferase</fullName>
        <ecNumber evidence="6">2.5.1.157</ecNumber>
    </recommendedName>
</protein>
<dbReference type="InterPro" id="IPR022968">
    <property type="entry name" value="Tsr3-like"/>
</dbReference>
<keyword evidence="10" id="KW-1185">Reference proteome</keyword>
<evidence type="ECO:0000256" key="3">
    <source>
        <dbReference type="ARBA" id="ARBA00022552"/>
    </source>
</evidence>
<dbReference type="Pfam" id="PF04068">
    <property type="entry name" value="Fer4_RLI"/>
    <property type="match status" value="1"/>
</dbReference>
<gene>
    <name evidence="11" type="primary">LOC111119212</name>
</gene>
<dbReference type="GO" id="GO:1904047">
    <property type="term" value="F:S-adenosyl-L-methionine binding"/>
    <property type="evidence" value="ECO:0007669"/>
    <property type="project" value="UniProtKB-UniRule"/>
</dbReference>
<feature type="binding site" evidence="6">
    <location>
        <position position="109"/>
    </location>
    <ligand>
        <name>S-adenosyl-L-methionine</name>
        <dbReference type="ChEBI" id="CHEBI:59789"/>
    </ligand>
</feature>
<feature type="compositionally biased region" description="Acidic residues" evidence="7">
    <location>
        <begin position="295"/>
        <end position="319"/>
    </location>
</feature>
<dbReference type="HAMAP" id="MF_01116">
    <property type="entry name" value="TSR3"/>
    <property type="match status" value="1"/>
</dbReference>
<dbReference type="PANTHER" id="PTHR20426">
    <property type="entry name" value="RIBOSOME BIOGENESIS PROTEIN TSR3 HOMOLOG"/>
    <property type="match status" value="1"/>
</dbReference>
<feature type="binding site" evidence="6">
    <location>
        <position position="157"/>
    </location>
    <ligand>
        <name>S-adenosyl-L-methionine</name>
        <dbReference type="ChEBI" id="CHEBI:59789"/>
    </ligand>
</feature>
<proteinExistence type="inferred from homology"/>
<evidence type="ECO:0000313" key="10">
    <source>
        <dbReference type="Proteomes" id="UP000694844"/>
    </source>
</evidence>
<dbReference type="InterPro" id="IPR007209">
    <property type="entry name" value="RNaseL-inhib-like_metal-bd_dom"/>
</dbReference>
<feature type="binding site" evidence="6">
    <location>
        <position position="180"/>
    </location>
    <ligand>
        <name>S-adenosyl-L-methionine</name>
        <dbReference type="ChEBI" id="CHEBI:59789"/>
    </ligand>
</feature>
<dbReference type="GO" id="GO:0106388">
    <property type="term" value="F:rRNA small subunit aminocarboxypropyltransferase activity"/>
    <property type="evidence" value="ECO:0007669"/>
    <property type="project" value="UniProtKB-EC"/>
</dbReference>
<name>A0A8B8CKE0_CRAVI</name>
<accession>A0A8B8CKE0</accession>
<keyword evidence="3 6" id="KW-0698">rRNA processing</keyword>
<keyword evidence="1" id="KW-0963">Cytoplasm</keyword>
<dbReference type="Proteomes" id="UP000694844">
    <property type="component" value="Chromosome 2"/>
</dbReference>
<evidence type="ECO:0000256" key="6">
    <source>
        <dbReference type="HAMAP-Rule" id="MF_03146"/>
    </source>
</evidence>
<dbReference type="GO" id="GO:0000455">
    <property type="term" value="P:enzyme-directed rRNA pseudouridine synthesis"/>
    <property type="evidence" value="ECO:0007669"/>
    <property type="project" value="UniProtKB-UniRule"/>
</dbReference>
<evidence type="ECO:0000256" key="2">
    <source>
        <dbReference type="ARBA" id="ARBA00022517"/>
    </source>
</evidence>
<reference evidence="11" key="1">
    <citation type="submission" date="2025-08" db="UniProtKB">
        <authorList>
            <consortium name="RefSeq"/>
        </authorList>
    </citation>
    <scope>IDENTIFICATION</scope>
    <source>
        <tissue evidence="11">Whole sample</tissue>
    </source>
</reference>
<dbReference type="Pfam" id="PF04034">
    <property type="entry name" value="Ribo_biogen_C"/>
    <property type="match status" value="1"/>
</dbReference>
<evidence type="ECO:0000256" key="7">
    <source>
        <dbReference type="SAM" id="MobiDB-lite"/>
    </source>
</evidence>
<evidence type="ECO:0000256" key="5">
    <source>
        <dbReference type="ARBA" id="ARBA00022691"/>
    </source>
</evidence>